<protein>
    <submittedName>
        <fullName evidence="3">Pentatricopeptide repeat-containing protein</fullName>
    </submittedName>
</protein>
<dbReference type="InterPro" id="IPR011990">
    <property type="entry name" value="TPR-like_helical_dom_sf"/>
</dbReference>
<evidence type="ECO:0000313" key="3">
    <source>
        <dbReference type="EMBL" id="MCI94774.1"/>
    </source>
</evidence>
<dbReference type="Proteomes" id="UP000265520">
    <property type="component" value="Unassembled WGS sequence"/>
</dbReference>
<organism evidence="3 4">
    <name type="scientific">Trifolium medium</name>
    <dbReference type="NCBI Taxonomy" id="97028"/>
    <lineage>
        <taxon>Eukaryota</taxon>
        <taxon>Viridiplantae</taxon>
        <taxon>Streptophyta</taxon>
        <taxon>Embryophyta</taxon>
        <taxon>Tracheophyta</taxon>
        <taxon>Spermatophyta</taxon>
        <taxon>Magnoliopsida</taxon>
        <taxon>eudicotyledons</taxon>
        <taxon>Gunneridae</taxon>
        <taxon>Pentapetalae</taxon>
        <taxon>rosids</taxon>
        <taxon>fabids</taxon>
        <taxon>Fabales</taxon>
        <taxon>Fabaceae</taxon>
        <taxon>Papilionoideae</taxon>
        <taxon>50 kb inversion clade</taxon>
        <taxon>NPAAA clade</taxon>
        <taxon>Hologalegina</taxon>
        <taxon>IRL clade</taxon>
        <taxon>Trifolieae</taxon>
        <taxon>Trifolium</taxon>
    </lineage>
</organism>
<reference evidence="3 4" key="1">
    <citation type="journal article" date="2018" name="Front. Plant Sci.">
        <title>Red Clover (Trifolium pratense) and Zigzag Clover (T. medium) - A Picture of Genomic Similarities and Differences.</title>
        <authorList>
            <person name="Dluhosova J."/>
            <person name="Istvanek J."/>
            <person name="Nedelnik J."/>
            <person name="Repkova J."/>
        </authorList>
    </citation>
    <scope>NUCLEOTIDE SEQUENCE [LARGE SCALE GENOMIC DNA]</scope>
    <source>
        <strain evidence="4">cv. 10/8</strain>
        <tissue evidence="3">Leaf</tissue>
    </source>
</reference>
<feature type="non-terminal residue" evidence="3">
    <location>
        <position position="45"/>
    </location>
</feature>
<dbReference type="Gene3D" id="1.25.40.10">
    <property type="entry name" value="Tetratricopeptide repeat domain"/>
    <property type="match status" value="1"/>
</dbReference>
<evidence type="ECO:0000313" key="4">
    <source>
        <dbReference type="Proteomes" id="UP000265520"/>
    </source>
</evidence>
<accession>A0A392W280</accession>
<dbReference type="PROSITE" id="PS51375">
    <property type="entry name" value="PPR"/>
    <property type="match status" value="1"/>
</dbReference>
<dbReference type="NCBIfam" id="TIGR00756">
    <property type="entry name" value="PPR"/>
    <property type="match status" value="1"/>
</dbReference>
<dbReference type="Pfam" id="PF12854">
    <property type="entry name" value="PPR_1"/>
    <property type="match status" value="1"/>
</dbReference>
<name>A0A392W280_9FABA</name>
<evidence type="ECO:0000256" key="1">
    <source>
        <dbReference type="ARBA" id="ARBA00022737"/>
    </source>
</evidence>
<feature type="repeat" description="PPR" evidence="2">
    <location>
        <begin position="20"/>
        <end position="45"/>
    </location>
</feature>
<comment type="caution">
    <text evidence="3">The sequence shown here is derived from an EMBL/GenBank/DDBJ whole genome shotgun (WGS) entry which is preliminary data.</text>
</comment>
<dbReference type="InterPro" id="IPR002885">
    <property type="entry name" value="PPR_rpt"/>
</dbReference>
<dbReference type="EMBL" id="LXQA011365901">
    <property type="protein sequence ID" value="MCI94774.1"/>
    <property type="molecule type" value="Genomic_DNA"/>
</dbReference>
<keyword evidence="4" id="KW-1185">Reference proteome</keyword>
<keyword evidence="1" id="KW-0677">Repeat</keyword>
<proteinExistence type="predicted"/>
<evidence type="ECO:0000256" key="2">
    <source>
        <dbReference type="PROSITE-ProRule" id="PRU00708"/>
    </source>
</evidence>
<feature type="non-terminal residue" evidence="3">
    <location>
        <position position="1"/>
    </location>
</feature>
<sequence>NLDGAKRVYKEMVLRGVKADAVTCNAMLNGLCKAGKVDDSFELWE</sequence>
<dbReference type="AlphaFoldDB" id="A0A392W280"/>